<organism evidence="1">
    <name type="scientific">Desulfobacca acetoxidans</name>
    <dbReference type="NCBI Taxonomy" id="60893"/>
    <lineage>
        <taxon>Bacteria</taxon>
        <taxon>Pseudomonadati</taxon>
        <taxon>Thermodesulfobacteriota</taxon>
        <taxon>Desulfobaccia</taxon>
        <taxon>Desulfobaccales</taxon>
        <taxon>Desulfobaccaceae</taxon>
        <taxon>Desulfobacca</taxon>
    </lineage>
</organism>
<gene>
    <name evidence="1" type="ORF">ENV52_06810</name>
</gene>
<reference evidence="1" key="1">
    <citation type="journal article" date="2020" name="mSystems">
        <title>Genome- and Community-Level Interaction Insights into Carbon Utilization and Element Cycling Functions of Hydrothermarchaeota in Hydrothermal Sediment.</title>
        <authorList>
            <person name="Zhou Z."/>
            <person name="Liu Y."/>
            <person name="Xu W."/>
            <person name="Pan J."/>
            <person name="Luo Z.H."/>
            <person name="Li M."/>
        </authorList>
    </citation>
    <scope>NUCLEOTIDE SEQUENCE [LARGE SCALE GENOMIC DNA]</scope>
    <source>
        <strain evidence="1">SpSt-767</strain>
    </source>
</reference>
<comment type="caution">
    <text evidence="1">The sequence shown here is derived from an EMBL/GenBank/DDBJ whole genome shotgun (WGS) entry which is preliminary data.</text>
</comment>
<protein>
    <submittedName>
        <fullName evidence="1">Uncharacterized protein</fullName>
    </submittedName>
</protein>
<dbReference type="AlphaFoldDB" id="A0A7V6DPP8"/>
<evidence type="ECO:0000313" key="1">
    <source>
        <dbReference type="EMBL" id="HHS29396.1"/>
    </source>
</evidence>
<proteinExistence type="predicted"/>
<sequence length="85" mass="9428">MIDEVMKHHGFNLSASCAGKASYTKWVKHHGKRAYITVNDASGEGFPTTMEEPVQVTLHDLKTGNELEAPRHISSLSAYLESLQE</sequence>
<dbReference type="EMBL" id="DTGR01000109">
    <property type="protein sequence ID" value="HHS29396.1"/>
    <property type="molecule type" value="Genomic_DNA"/>
</dbReference>
<name>A0A7V6DPP8_9BACT</name>
<accession>A0A7V6DPP8</accession>